<comment type="caution">
    <text evidence="1">The sequence shown here is derived from an EMBL/GenBank/DDBJ whole genome shotgun (WGS) entry which is preliminary data.</text>
</comment>
<dbReference type="Proteomes" id="UP000006253">
    <property type="component" value="Unassembled WGS sequence"/>
</dbReference>
<name>A0A0E2BI09_9LEPT</name>
<evidence type="ECO:0000313" key="2">
    <source>
        <dbReference type="Proteomes" id="UP000006253"/>
    </source>
</evidence>
<dbReference type="AlphaFoldDB" id="A0A0E2BI09"/>
<gene>
    <name evidence="1" type="ORF">LEP1GSC081_0341</name>
</gene>
<evidence type="ECO:0000313" key="1">
    <source>
        <dbReference type="EMBL" id="EKO16887.1"/>
    </source>
</evidence>
<dbReference type="EMBL" id="AHMY02000021">
    <property type="protein sequence ID" value="EKO16887.1"/>
    <property type="molecule type" value="Genomic_DNA"/>
</dbReference>
<sequence length="46" mass="5754">MDRFLKCRNSRKPRFYEQLVILKKYRKFGIYGILKQEQNIQIFETI</sequence>
<organism evidence="1 2">
    <name type="scientific">Leptospira kirschneri str. H1</name>
    <dbReference type="NCBI Taxonomy" id="1049966"/>
    <lineage>
        <taxon>Bacteria</taxon>
        <taxon>Pseudomonadati</taxon>
        <taxon>Spirochaetota</taxon>
        <taxon>Spirochaetia</taxon>
        <taxon>Leptospirales</taxon>
        <taxon>Leptospiraceae</taxon>
        <taxon>Leptospira</taxon>
    </lineage>
</organism>
<protein>
    <submittedName>
        <fullName evidence="1">Uncharacterized protein</fullName>
    </submittedName>
</protein>
<reference evidence="1 2" key="1">
    <citation type="submission" date="2012-10" db="EMBL/GenBank/DDBJ databases">
        <authorList>
            <person name="Harkins D.M."/>
            <person name="Durkin A.S."/>
            <person name="Brinkac L.M."/>
            <person name="Selengut J.D."/>
            <person name="Sanka R."/>
            <person name="DePew J."/>
            <person name="Purushe J."/>
            <person name="Peacock S.J."/>
            <person name="Thaipadungpanit J."/>
            <person name="Wuthiekanun V.W."/>
            <person name="Day N.P."/>
            <person name="Vinetz J.M."/>
            <person name="Sutton G.G."/>
            <person name="Nelson W.C."/>
            <person name="Fouts D.E."/>
        </authorList>
    </citation>
    <scope>NUCLEOTIDE SEQUENCE [LARGE SCALE GENOMIC DNA]</scope>
    <source>
        <strain evidence="1 2">H1</strain>
    </source>
</reference>
<accession>A0A0E2BI09</accession>
<proteinExistence type="predicted"/>